<protein>
    <submittedName>
        <fullName evidence="1">Uncharacterized protein</fullName>
    </submittedName>
</protein>
<dbReference type="AlphaFoldDB" id="A0A6F9E7X4"/>
<name>A0A6F9E7X4_9BACL</name>
<proteinExistence type="predicted"/>
<dbReference type="EMBL" id="LR792683">
    <property type="protein sequence ID" value="CAB3392633.1"/>
    <property type="molecule type" value="Genomic_DNA"/>
</dbReference>
<gene>
    <name evidence="1" type="ORF">COOX1_1508</name>
</gene>
<organism evidence="1 2">
    <name type="scientific">Kyrpidia spormannii</name>
    <dbReference type="NCBI Taxonomy" id="2055160"/>
    <lineage>
        <taxon>Bacteria</taxon>
        <taxon>Bacillati</taxon>
        <taxon>Bacillota</taxon>
        <taxon>Bacilli</taxon>
        <taxon>Bacillales</taxon>
        <taxon>Alicyclobacillaceae</taxon>
        <taxon>Kyrpidia</taxon>
    </lineage>
</organism>
<reference evidence="1 2" key="1">
    <citation type="submission" date="2020-04" db="EMBL/GenBank/DDBJ databases">
        <authorList>
            <person name="Hogendoorn C."/>
        </authorList>
    </citation>
    <scope>NUCLEOTIDE SEQUENCE [LARGE SCALE GENOMIC DNA]</scope>
    <source>
        <strain evidence="1">COOX1</strain>
    </source>
</reference>
<dbReference type="Proteomes" id="UP000502196">
    <property type="component" value="Chromosome"/>
</dbReference>
<sequence>MLKKLSIALVLAGALFLIMGLAFILRGAQP</sequence>
<evidence type="ECO:0000313" key="1">
    <source>
        <dbReference type="EMBL" id="CAB3392633.1"/>
    </source>
</evidence>
<accession>A0A6F9E7X4</accession>
<evidence type="ECO:0000313" key="2">
    <source>
        <dbReference type="Proteomes" id="UP000502196"/>
    </source>
</evidence>